<organism evidence="4 5">
    <name type="scientific">Porphyromonas miyakawae</name>
    <dbReference type="NCBI Taxonomy" id="3137470"/>
    <lineage>
        <taxon>Bacteria</taxon>
        <taxon>Pseudomonadati</taxon>
        <taxon>Bacteroidota</taxon>
        <taxon>Bacteroidia</taxon>
        <taxon>Bacteroidales</taxon>
        <taxon>Porphyromonadaceae</taxon>
        <taxon>Porphyromonas</taxon>
    </lineage>
</organism>
<proteinExistence type="predicted"/>
<keyword evidence="1" id="KW-0489">Methyltransferase</keyword>
<dbReference type="SUPFAM" id="SSF75217">
    <property type="entry name" value="alpha/beta knot"/>
    <property type="match status" value="1"/>
</dbReference>
<dbReference type="Gene3D" id="3.40.1280.10">
    <property type="match status" value="1"/>
</dbReference>
<dbReference type="PANTHER" id="PTHR46429:SF1">
    <property type="entry name" value="23S RRNA (GUANOSINE-2'-O-)-METHYLTRANSFERASE RLMB"/>
    <property type="match status" value="1"/>
</dbReference>
<protein>
    <submittedName>
        <fullName evidence="4">23S rRNA (Guanosine(2251)-2'-O)-methyltransferase RlmB</fullName>
    </submittedName>
</protein>
<dbReference type="InterPro" id="IPR029028">
    <property type="entry name" value="Alpha/beta_knot_MTases"/>
</dbReference>
<evidence type="ECO:0000313" key="5">
    <source>
        <dbReference type="Proteomes" id="UP001628220"/>
    </source>
</evidence>
<reference evidence="4 5" key="1">
    <citation type="journal article" date="2025" name="Int. J. Syst. Evol. Microbiol.">
        <title>Desulfovibrio falkowii sp. nov., Porphyromonas miyakawae sp. nov., Mediterraneibacter flintii sp. nov. and Owariibacterium komagatae gen. nov., sp. nov., isolated from human faeces.</title>
        <authorList>
            <person name="Hamaguchi T."/>
            <person name="Ohara M."/>
            <person name="Hisatomi A."/>
            <person name="Sekiguchi K."/>
            <person name="Takeda J.I."/>
            <person name="Ueyama J."/>
            <person name="Ito M."/>
            <person name="Nishiwaki H."/>
            <person name="Ogi T."/>
            <person name="Hirayama M."/>
            <person name="Ohkuma M."/>
            <person name="Sakamoto M."/>
            <person name="Ohno K."/>
        </authorList>
    </citation>
    <scope>NUCLEOTIDE SEQUENCE [LARGE SCALE GENOMIC DNA]</scope>
    <source>
        <strain evidence="4 5">13CB11C</strain>
    </source>
</reference>
<dbReference type="Pfam" id="PF00588">
    <property type="entry name" value="SpoU_methylase"/>
    <property type="match status" value="1"/>
</dbReference>
<dbReference type="RefSeq" id="WP_411915349.1">
    <property type="nucleotide sequence ID" value="NZ_BAAFSF010000001.1"/>
</dbReference>
<dbReference type="EMBL" id="BAAFSF010000001">
    <property type="protein sequence ID" value="GAB1251543.1"/>
    <property type="molecule type" value="Genomic_DNA"/>
</dbReference>
<dbReference type="CDD" id="cd18103">
    <property type="entry name" value="SpoU-like_RlmB"/>
    <property type="match status" value="1"/>
</dbReference>
<dbReference type="SUPFAM" id="SSF55315">
    <property type="entry name" value="L30e-like"/>
    <property type="match status" value="1"/>
</dbReference>
<evidence type="ECO:0000313" key="4">
    <source>
        <dbReference type="EMBL" id="GAB1251543.1"/>
    </source>
</evidence>
<dbReference type="InterPro" id="IPR004441">
    <property type="entry name" value="rRNA_MeTrfase_TrmH"/>
</dbReference>
<feature type="domain" description="RNA 2-O ribose methyltransferase substrate binding" evidence="3">
    <location>
        <begin position="6"/>
        <end position="80"/>
    </location>
</feature>
<accession>A0ABQ0E1H6</accession>
<keyword evidence="2" id="KW-0808">Transferase</keyword>
<dbReference type="SMART" id="SM00967">
    <property type="entry name" value="SpoU_sub_bind"/>
    <property type="match status" value="1"/>
</dbReference>
<dbReference type="Gene3D" id="3.30.1330.30">
    <property type="match status" value="1"/>
</dbReference>
<dbReference type="PANTHER" id="PTHR46429">
    <property type="entry name" value="23S RRNA (GUANOSINE-2'-O-)-METHYLTRANSFERASE RLMB"/>
    <property type="match status" value="1"/>
</dbReference>
<evidence type="ECO:0000256" key="1">
    <source>
        <dbReference type="ARBA" id="ARBA00022603"/>
    </source>
</evidence>
<dbReference type="Pfam" id="PF08032">
    <property type="entry name" value="SpoU_sub_bind"/>
    <property type="match status" value="1"/>
</dbReference>
<evidence type="ECO:0000259" key="3">
    <source>
        <dbReference type="SMART" id="SM00967"/>
    </source>
</evidence>
<sequence length="246" mass="26400">MIKEQLLYGVHALAEALHNGNPIDTIYLKKGLISPEVQSIKQMARTAGVPVKEVPIEKLNRLTRKAHQGCVAIASPIEYANLEQLVPMLYENGEIPFLIVLDELTDTRNFGAIARSAECFGCHGIVITQRNSVSVTADAVNASAGALLRIPVARVASLPRALTFLKESGIGLTAASERGTISCDKAIFEGPVALIMGNEHHGLSERSLALADQMVNIPMMGHISSLNVSVAAGILLFEITKQRLSL</sequence>
<dbReference type="InterPro" id="IPR029064">
    <property type="entry name" value="Ribosomal_eL30-like_sf"/>
</dbReference>
<gene>
    <name evidence="4" type="primary">rlmB</name>
    <name evidence="4" type="ORF">Tsumi_06470</name>
</gene>
<keyword evidence="5" id="KW-1185">Reference proteome</keyword>
<evidence type="ECO:0000256" key="2">
    <source>
        <dbReference type="ARBA" id="ARBA00022679"/>
    </source>
</evidence>
<dbReference type="InterPro" id="IPR013123">
    <property type="entry name" value="SpoU_subst-bd"/>
</dbReference>
<dbReference type="InterPro" id="IPR029026">
    <property type="entry name" value="tRNA_m1G_MTases_N"/>
</dbReference>
<dbReference type="InterPro" id="IPR001537">
    <property type="entry name" value="SpoU_MeTrfase"/>
</dbReference>
<name>A0ABQ0E1H6_9PORP</name>
<dbReference type="NCBIfam" id="TIGR00186">
    <property type="entry name" value="rRNA_methyl_3"/>
    <property type="match status" value="1"/>
</dbReference>
<comment type="caution">
    <text evidence="4">The sequence shown here is derived from an EMBL/GenBank/DDBJ whole genome shotgun (WGS) entry which is preliminary data.</text>
</comment>
<dbReference type="Proteomes" id="UP001628220">
    <property type="component" value="Unassembled WGS sequence"/>
</dbReference>